<keyword evidence="6" id="KW-0503">Monooxygenase</keyword>
<dbReference type="InterPro" id="IPR001128">
    <property type="entry name" value="Cyt_P450"/>
</dbReference>
<dbReference type="PANTHER" id="PTHR24296">
    <property type="entry name" value="CYTOCHROME P450"/>
    <property type="match status" value="1"/>
</dbReference>
<dbReference type="GO" id="GO:0016705">
    <property type="term" value="F:oxidoreductase activity, acting on paired donors, with incorporation or reduction of molecular oxygen"/>
    <property type="evidence" value="ECO:0007669"/>
    <property type="project" value="InterPro"/>
</dbReference>
<dbReference type="GO" id="GO:0006629">
    <property type="term" value="P:lipid metabolic process"/>
    <property type="evidence" value="ECO:0007669"/>
    <property type="project" value="UniProtKB-ARBA"/>
</dbReference>
<organism evidence="7 8">
    <name type="scientific">Pythium oligandrum</name>
    <name type="common">Mycoparasitic fungus</name>
    <dbReference type="NCBI Taxonomy" id="41045"/>
    <lineage>
        <taxon>Eukaryota</taxon>
        <taxon>Sar</taxon>
        <taxon>Stramenopiles</taxon>
        <taxon>Oomycota</taxon>
        <taxon>Peronosporomycetes</taxon>
        <taxon>Pythiales</taxon>
        <taxon>Pythiaceae</taxon>
        <taxon>Pythium</taxon>
    </lineage>
</organism>
<dbReference type="InterPro" id="IPR017972">
    <property type="entry name" value="Cyt_P450_CS"/>
</dbReference>
<dbReference type="GO" id="GO:0005506">
    <property type="term" value="F:iron ion binding"/>
    <property type="evidence" value="ECO:0007669"/>
    <property type="project" value="InterPro"/>
</dbReference>
<dbReference type="Pfam" id="PF00067">
    <property type="entry name" value="p450"/>
    <property type="match status" value="1"/>
</dbReference>
<sequence length="522" mass="58538">MERLMEWEGPNVPLLAAGTAIVAVALTVQALRQSQDAPRYRKIEQPDTTLPVLGNLVDLVRNAENLHDWVLENTMRFEGRPWKFVVPGQGETMVLSTPDALEEITSTQFKSFPKGPLQNELLGGIAADTLVTADGERWYHQRKTVVKFFSAKVLDMFVRQSIQKNIGRTHAMMEETIKAQQPVNLTDLFHDFTLDTFLEMGLGVDLKSIGATEKHSLHVAMEASSHAIFQRIGRPQWMWKLERWLNVGHEARLKSNVDKVYAGVHEIIQQSIEAMVHKKQSGEDTTNQTCMSVVELFLESPQSGEDGLTQDDFVGFILALVFAARDTTADTLVWLFYSLTKHPEIEKKLRDEMALELSGLSDDNSTYLTAEHLKSLVYLEAVIKETLRLYPAGALTLREAAEDTVICGDIFIRKGQQVMMPQFSVSRNKSVWGPDAAEFRPERWIDEATGKIKPVPPFKFFTFSAGPRICVGMNLAMMELRVVTANLLYRYRFELAGNVDGSSVAGLTLGLKDPLLVTPIAL</sequence>
<evidence type="ECO:0000256" key="5">
    <source>
        <dbReference type="PIRSR" id="PIRSR602401-1"/>
    </source>
</evidence>
<dbReference type="Proteomes" id="UP000794436">
    <property type="component" value="Unassembled WGS sequence"/>
</dbReference>
<gene>
    <name evidence="7" type="ORF">Poli38472_003821</name>
</gene>
<keyword evidence="5 6" id="KW-0349">Heme</keyword>
<reference evidence="7" key="1">
    <citation type="submission" date="2019-03" db="EMBL/GenBank/DDBJ databases">
        <title>Long read genome sequence of the mycoparasitic Pythium oligandrum ATCC 38472 isolated from sugarbeet rhizosphere.</title>
        <authorList>
            <person name="Gaulin E."/>
        </authorList>
    </citation>
    <scope>NUCLEOTIDE SEQUENCE</scope>
    <source>
        <strain evidence="7">ATCC 38472_TT</strain>
    </source>
</reference>
<comment type="similarity">
    <text evidence="1 6">Belongs to the cytochrome P450 family.</text>
</comment>
<dbReference type="OrthoDB" id="45342at2759"/>
<dbReference type="GO" id="GO:0004497">
    <property type="term" value="F:monooxygenase activity"/>
    <property type="evidence" value="ECO:0007669"/>
    <property type="project" value="UniProtKB-KW"/>
</dbReference>
<dbReference type="AlphaFoldDB" id="A0A8K1CNV7"/>
<dbReference type="GO" id="GO:0020037">
    <property type="term" value="F:heme binding"/>
    <property type="evidence" value="ECO:0007669"/>
    <property type="project" value="InterPro"/>
</dbReference>
<accession>A0A8K1CNV7</accession>
<protein>
    <recommendedName>
        <fullName evidence="9">Cytochrome P450</fullName>
    </recommendedName>
</protein>
<dbReference type="InterPro" id="IPR036396">
    <property type="entry name" value="Cyt_P450_sf"/>
</dbReference>
<evidence type="ECO:0000256" key="3">
    <source>
        <dbReference type="ARBA" id="ARBA00023002"/>
    </source>
</evidence>
<evidence type="ECO:0000256" key="2">
    <source>
        <dbReference type="ARBA" id="ARBA00022723"/>
    </source>
</evidence>
<feature type="binding site" description="axial binding residue" evidence="5">
    <location>
        <position position="470"/>
    </location>
    <ligand>
        <name>heme</name>
        <dbReference type="ChEBI" id="CHEBI:30413"/>
    </ligand>
    <ligandPart>
        <name>Fe</name>
        <dbReference type="ChEBI" id="CHEBI:18248"/>
    </ligandPart>
</feature>
<evidence type="ECO:0000256" key="4">
    <source>
        <dbReference type="ARBA" id="ARBA00023004"/>
    </source>
</evidence>
<comment type="caution">
    <text evidence="7">The sequence shown here is derived from an EMBL/GenBank/DDBJ whole genome shotgun (WGS) entry which is preliminary data.</text>
</comment>
<keyword evidence="4 5" id="KW-0408">Iron</keyword>
<keyword evidence="2 5" id="KW-0479">Metal-binding</keyword>
<name>A0A8K1CNV7_PYTOL</name>
<proteinExistence type="inferred from homology"/>
<dbReference type="EMBL" id="SPLM01000036">
    <property type="protein sequence ID" value="TMW66056.1"/>
    <property type="molecule type" value="Genomic_DNA"/>
</dbReference>
<evidence type="ECO:0000313" key="7">
    <source>
        <dbReference type="EMBL" id="TMW66056.1"/>
    </source>
</evidence>
<dbReference type="InterPro" id="IPR002401">
    <property type="entry name" value="Cyt_P450_E_grp-I"/>
</dbReference>
<evidence type="ECO:0000256" key="6">
    <source>
        <dbReference type="RuleBase" id="RU000461"/>
    </source>
</evidence>
<dbReference type="PRINTS" id="PR00385">
    <property type="entry name" value="P450"/>
</dbReference>
<dbReference type="PRINTS" id="PR00463">
    <property type="entry name" value="EP450I"/>
</dbReference>
<comment type="cofactor">
    <cofactor evidence="5">
        <name>heme</name>
        <dbReference type="ChEBI" id="CHEBI:30413"/>
    </cofactor>
</comment>
<keyword evidence="3 6" id="KW-0560">Oxidoreductase</keyword>
<evidence type="ECO:0000256" key="1">
    <source>
        <dbReference type="ARBA" id="ARBA00010617"/>
    </source>
</evidence>
<dbReference type="PROSITE" id="PS00086">
    <property type="entry name" value="CYTOCHROME_P450"/>
    <property type="match status" value="1"/>
</dbReference>
<dbReference type="SUPFAM" id="SSF48264">
    <property type="entry name" value="Cytochrome P450"/>
    <property type="match status" value="1"/>
</dbReference>
<evidence type="ECO:0008006" key="9">
    <source>
        <dbReference type="Google" id="ProtNLM"/>
    </source>
</evidence>
<dbReference type="Gene3D" id="1.10.630.10">
    <property type="entry name" value="Cytochrome P450"/>
    <property type="match status" value="1"/>
</dbReference>
<keyword evidence="8" id="KW-1185">Reference proteome</keyword>
<evidence type="ECO:0000313" key="8">
    <source>
        <dbReference type="Proteomes" id="UP000794436"/>
    </source>
</evidence>